<organism evidence="5 6">
    <name type="scientific">Mycolicibacter senuensis</name>
    <dbReference type="NCBI Taxonomy" id="386913"/>
    <lineage>
        <taxon>Bacteria</taxon>
        <taxon>Bacillati</taxon>
        <taxon>Actinomycetota</taxon>
        <taxon>Actinomycetes</taxon>
        <taxon>Mycobacteriales</taxon>
        <taxon>Mycobacteriaceae</taxon>
        <taxon>Mycolicibacter</taxon>
    </lineage>
</organism>
<reference evidence="5 6" key="1">
    <citation type="journal article" date="2019" name="Emerg. Microbes Infect.">
        <title>Comprehensive subspecies identification of 175 nontuberculous mycobacteria species based on 7547 genomic profiles.</title>
        <authorList>
            <person name="Matsumoto Y."/>
            <person name="Kinjo T."/>
            <person name="Motooka D."/>
            <person name="Nabeya D."/>
            <person name="Jung N."/>
            <person name="Uechi K."/>
            <person name="Horii T."/>
            <person name="Iida T."/>
            <person name="Fujita J."/>
            <person name="Nakamura S."/>
        </authorList>
    </citation>
    <scope>NUCLEOTIDE SEQUENCE [LARGE SCALE GENOMIC DNA]</scope>
    <source>
        <strain evidence="5 6">JCM 16017</strain>
    </source>
</reference>
<dbReference type="Proteomes" id="UP000465263">
    <property type="component" value="Unassembled WGS sequence"/>
</dbReference>
<accession>A0A7I9XPW4</accession>
<evidence type="ECO:0000256" key="2">
    <source>
        <dbReference type="ARBA" id="ARBA00023140"/>
    </source>
</evidence>
<evidence type="ECO:0000256" key="4">
    <source>
        <dbReference type="SAM" id="MobiDB-lite"/>
    </source>
</evidence>
<evidence type="ECO:0000256" key="3">
    <source>
        <dbReference type="ARBA" id="ARBA00023235"/>
    </source>
</evidence>
<dbReference type="PANTHER" id="PTHR43684">
    <property type="match status" value="1"/>
</dbReference>
<dbReference type="Pfam" id="PF00378">
    <property type="entry name" value="ECH_1"/>
    <property type="match status" value="1"/>
</dbReference>
<gene>
    <name evidence="5" type="ORF">MSEN_37410</name>
</gene>
<keyword evidence="2" id="KW-0576">Peroxisome</keyword>
<keyword evidence="6" id="KW-1185">Reference proteome</keyword>
<keyword evidence="3" id="KW-0413">Isomerase</keyword>
<protein>
    <submittedName>
        <fullName evidence="5">Uncharacterized protein</fullName>
    </submittedName>
</protein>
<evidence type="ECO:0000313" key="6">
    <source>
        <dbReference type="Proteomes" id="UP000465263"/>
    </source>
</evidence>
<dbReference type="InterPro" id="IPR001753">
    <property type="entry name" value="Enoyl-CoA_hydra/iso"/>
</dbReference>
<dbReference type="SUPFAM" id="SSF52096">
    <property type="entry name" value="ClpP/crotonase"/>
    <property type="match status" value="1"/>
</dbReference>
<sequence>MDLDPPTPSRIATGPPNGSPSPEAASTLLLPQLIGYQRAAQAMLFGEPFSAAEAQAAGFVNEVVPTATDLESLVAHRLSVLSTKPRAALLAIKRLLRDDTATSVNTRLALDSKILTELMSGAGQNDAYRNIVEAFAR</sequence>
<dbReference type="GO" id="GO:0004165">
    <property type="term" value="F:delta(3)-delta(2)-enoyl-CoA isomerase activity"/>
    <property type="evidence" value="ECO:0007669"/>
    <property type="project" value="UniProtKB-ARBA"/>
</dbReference>
<dbReference type="EMBL" id="BLKV01000002">
    <property type="protein sequence ID" value="GFG72021.1"/>
    <property type="molecule type" value="Genomic_DNA"/>
</dbReference>
<feature type="region of interest" description="Disordered" evidence="4">
    <location>
        <begin position="1"/>
        <end position="23"/>
    </location>
</feature>
<dbReference type="Gene3D" id="3.90.226.10">
    <property type="entry name" value="2-enoyl-CoA Hydratase, Chain A, domain 1"/>
    <property type="match status" value="1"/>
</dbReference>
<dbReference type="InterPro" id="IPR051053">
    <property type="entry name" value="ECH/Chromodomain_protein"/>
</dbReference>
<evidence type="ECO:0000313" key="5">
    <source>
        <dbReference type="EMBL" id="GFG72021.1"/>
    </source>
</evidence>
<dbReference type="InterPro" id="IPR029045">
    <property type="entry name" value="ClpP/crotonase-like_dom_sf"/>
</dbReference>
<proteinExistence type="predicted"/>
<dbReference type="AlphaFoldDB" id="A0A7I9XPW4"/>
<evidence type="ECO:0000256" key="1">
    <source>
        <dbReference type="ARBA" id="ARBA00004275"/>
    </source>
</evidence>
<comment type="subcellular location">
    <subcellularLocation>
        <location evidence="1">Peroxisome</location>
    </subcellularLocation>
</comment>
<name>A0A7I9XPW4_9MYCO</name>
<comment type="caution">
    <text evidence="5">The sequence shown here is derived from an EMBL/GenBank/DDBJ whole genome shotgun (WGS) entry which is preliminary data.</text>
</comment>
<dbReference type="PANTHER" id="PTHR43684:SF1">
    <property type="entry name" value="ENOYL-COA DELTA ISOMERASE 2"/>
    <property type="match status" value="1"/>
</dbReference>